<evidence type="ECO:0000313" key="4">
    <source>
        <dbReference type="Proteomes" id="UP000004682"/>
    </source>
</evidence>
<keyword evidence="4" id="KW-1185">Reference proteome</keyword>
<keyword evidence="1" id="KW-0472">Membrane</keyword>
<dbReference type="Pfam" id="PF12704">
    <property type="entry name" value="MacB_PCD"/>
    <property type="match status" value="1"/>
</dbReference>
<keyword evidence="1" id="KW-0812">Transmembrane</keyword>
<feature type="domain" description="MacB-like periplasmic core" evidence="2">
    <location>
        <begin position="31"/>
        <end position="101"/>
    </location>
</feature>
<dbReference type="Proteomes" id="UP000004682">
    <property type="component" value="Unassembled WGS sequence"/>
</dbReference>
<proteinExistence type="predicted"/>
<protein>
    <recommendedName>
        <fullName evidence="2">MacB-like periplasmic core domain-containing protein</fullName>
    </recommendedName>
</protein>
<feature type="transmembrane region" description="Helical" evidence="1">
    <location>
        <begin position="28"/>
        <end position="54"/>
    </location>
</feature>
<evidence type="ECO:0000256" key="1">
    <source>
        <dbReference type="SAM" id="Phobius"/>
    </source>
</evidence>
<dbReference type="InterPro" id="IPR025857">
    <property type="entry name" value="MacB_PCD"/>
</dbReference>
<evidence type="ECO:0000313" key="3">
    <source>
        <dbReference type="EMBL" id="EIP86372.1"/>
    </source>
</evidence>
<organism evidence="3 4">
    <name type="scientific">Burkholderia humptydooensis MSMB43</name>
    <dbReference type="NCBI Taxonomy" id="441157"/>
    <lineage>
        <taxon>Bacteria</taxon>
        <taxon>Pseudomonadati</taxon>
        <taxon>Pseudomonadota</taxon>
        <taxon>Betaproteobacteria</taxon>
        <taxon>Burkholderiales</taxon>
        <taxon>Burkholderiaceae</taxon>
        <taxon>Burkholderia</taxon>
        <taxon>pseudomallei group</taxon>
    </lineage>
</organism>
<sequence>MKREYEWQIGLRDTCAGKRATGNGFVSFIAAVSMAGIAPGVAALIIVLSVMNGFRSEGRDRMLSVLAHVEIFSPTGTMPDWMRTADESLRNPSVKRAAPYAEAQGCSCTAAR</sequence>
<evidence type="ECO:0000259" key="2">
    <source>
        <dbReference type="Pfam" id="PF12704"/>
    </source>
</evidence>
<reference evidence="4" key="1">
    <citation type="journal article" date="2012" name="J. Bacteriol.">
        <title>Revised Genome Sequence of Burkholderia thailandensis MSMB43 with Improved Annotation.</title>
        <authorList>
            <person name="Zhuo Y."/>
            <person name="Liu L."/>
            <person name="Wang Q."/>
            <person name="Liu X."/>
            <person name="Ren B."/>
            <person name="Liu M."/>
            <person name="Ni P."/>
            <person name="Cheng Y.Q."/>
            <person name="Zhang L."/>
        </authorList>
    </citation>
    <scope>NUCLEOTIDE SEQUENCE [LARGE SCALE GENOMIC DNA]</scope>
    <source>
        <strain evidence="4">MSMB43</strain>
    </source>
</reference>
<dbReference type="PANTHER" id="PTHR30489">
    <property type="entry name" value="LIPOPROTEIN-RELEASING SYSTEM TRANSMEMBRANE PROTEIN LOLE"/>
    <property type="match status" value="1"/>
</dbReference>
<dbReference type="PANTHER" id="PTHR30489:SF0">
    <property type="entry name" value="LIPOPROTEIN-RELEASING SYSTEM TRANSMEMBRANE PROTEIN LOLE"/>
    <property type="match status" value="1"/>
</dbReference>
<name>A0ABN0G2D9_9BURK</name>
<accession>A0ABN0G2D9</accession>
<dbReference type="EMBL" id="JH692065">
    <property type="protein sequence ID" value="EIP86372.1"/>
    <property type="molecule type" value="Genomic_DNA"/>
</dbReference>
<dbReference type="InterPro" id="IPR051447">
    <property type="entry name" value="Lipoprotein-release_system"/>
</dbReference>
<keyword evidence="1" id="KW-1133">Transmembrane helix</keyword>
<gene>
    <name evidence="3" type="ORF">A33K_17462</name>
</gene>